<dbReference type="NCBIfam" id="NF002001">
    <property type="entry name" value="PRK00802.1-1"/>
    <property type="match status" value="1"/>
</dbReference>
<dbReference type="EC" id="3.2.2.-" evidence="5"/>
<evidence type="ECO:0000256" key="3">
    <source>
        <dbReference type="ARBA" id="ARBA00022801"/>
    </source>
</evidence>
<dbReference type="OrthoDB" id="9794313at2"/>
<keyword evidence="3 5" id="KW-0378">Hydrolase</keyword>
<gene>
    <name evidence="6" type="ORF">SAMN05443638_10234</name>
</gene>
<dbReference type="Gene3D" id="3.10.300.10">
    <property type="entry name" value="Methylpurine-DNA glycosylase (MPG)"/>
    <property type="match status" value="1"/>
</dbReference>
<evidence type="ECO:0000256" key="2">
    <source>
        <dbReference type="ARBA" id="ARBA00022763"/>
    </source>
</evidence>
<dbReference type="HAMAP" id="MF_00527">
    <property type="entry name" value="3MGH"/>
    <property type="match status" value="1"/>
</dbReference>
<dbReference type="GO" id="GO:0003905">
    <property type="term" value="F:alkylbase DNA N-glycosylase activity"/>
    <property type="evidence" value="ECO:0007669"/>
    <property type="project" value="InterPro"/>
</dbReference>
<evidence type="ECO:0000256" key="1">
    <source>
        <dbReference type="ARBA" id="ARBA00009232"/>
    </source>
</evidence>
<comment type="similarity">
    <text evidence="1 5">Belongs to the DNA glycosylase MPG family.</text>
</comment>
<dbReference type="Proteomes" id="UP000184035">
    <property type="component" value="Unassembled WGS sequence"/>
</dbReference>
<dbReference type="FunFam" id="3.10.300.10:FF:000001">
    <property type="entry name" value="Putative 3-methyladenine DNA glycosylase"/>
    <property type="match status" value="1"/>
</dbReference>
<keyword evidence="7" id="KW-1185">Reference proteome</keyword>
<name>A0A1M4T650_9CLOT</name>
<dbReference type="STRING" id="1533.SAMN05443638_10234"/>
<keyword evidence="2 5" id="KW-0227">DNA damage</keyword>
<dbReference type="InterPro" id="IPR003180">
    <property type="entry name" value="MPG"/>
</dbReference>
<proteinExistence type="inferred from homology"/>
<dbReference type="PANTHER" id="PTHR10429:SF0">
    <property type="entry name" value="DNA-3-METHYLADENINE GLYCOSYLASE"/>
    <property type="match status" value="1"/>
</dbReference>
<dbReference type="CDD" id="cd00540">
    <property type="entry name" value="AAG"/>
    <property type="match status" value="1"/>
</dbReference>
<dbReference type="EMBL" id="FQVM01000002">
    <property type="protein sequence ID" value="SHE39880.1"/>
    <property type="molecule type" value="Genomic_DNA"/>
</dbReference>
<evidence type="ECO:0000313" key="6">
    <source>
        <dbReference type="EMBL" id="SHE39880.1"/>
    </source>
</evidence>
<dbReference type="AlphaFoldDB" id="A0A1M4T650"/>
<organism evidence="6 7">
    <name type="scientific">Clostridium fallax</name>
    <dbReference type="NCBI Taxonomy" id="1533"/>
    <lineage>
        <taxon>Bacteria</taxon>
        <taxon>Bacillati</taxon>
        <taxon>Bacillota</taxon>
        <taxon>Clostridia</taxon>
        <taxon>Eubacteriales</taxon>
        <taxon>Clostridiaceae</taxon>
        <taxon>Clostridium</taxon>
    </lineage>
</organism>
<evidence type="ECO:0000313" key="7">
    <source>
        <dbReference type="Proteomes" id="UP000184035"/>
    </source>
</evidence>
<dbReference type="GO" id="GO:0003677">
    <property type="term" value="F:DNA binding"/>
    <property type="evidence" value="ECO:0007669"/>
    <property type="project" value="InterPro"/>
</dbReference>
<evidence type="ECO:0000256" key="4">
    <source>
        <dbReference type="ARBA" id="ARBA00023204"/>
    </source>
</evidence>
<keyword evidence="4 5" id="KW-0234">DNA repair</keyword>
<protein>
    <recommendedName>
        <fullName evidence="5">Putative 3-methyladenine DNA glycosylase</fullName>
        <ecNumber evidence="5">3.2.2.-</ecNumber>
    </recommendedName>
</protein>
<dbReference type="NCBIfam" id="TIGR00567">
    <property type="entry name" value="3mg"/>
    <property type="match status" value="1"/>
</dbReference>
<dbReference type="GO" id="GO:0006284">
    <property type="term" value="P:base-excision repair"/>
    <property type="evidence" value="ECO:0007669"/>
    <property type="project" value="InterPro"/>
</dbReference>
<accession>A0A1M4T650</accession>
<dbReference type="Pfam" id="PF02245">
    <property type="entry name" value="Pur_DNA_glyco"/>
    <property type="match status" value="1"/>
</dbReference>
<dbReference type="InterPro" id="IPR011034">
    <property type="entry name" value="Formyl_transferase-like_C_sf"/>
</dbReference>
<evidence type="ECO:0000256" key="5">
    <source>
        <dbReference type="HAMAP-Rule" id="MF_00527"/>
    </source>
</evidence>
<sequence length="202" mass="23540">MKLDRKFFERDTLIVAKELLGKILVRNKNNEIIKCRIVETEAYIGPIDKACHAYGGKKTDRVKPLYGKAAVAYVYFIYGLYHCINITTGQEGSPECVLIRAVEPIQGIDYMSLNRYNEPYDKINRYKRKNLCNGPSKMTMACNITKEDNWVDLTESEDLYIENDESKFNIIEAKRIGIDYAEEAKDFLWRFYIEGNQYISKK</sequence>
<dbReference type="SUPFAM" id="SSF50486">
    <property type="entry name" value="FMT C-terminal domain-like"/>
    <property type="match status" value="1"/>
</dbReference>
<dbReference type="InterPro" id="IPR036995">
    <property type="entry name" value="MPG_sf"/>
</dbReference>
<dbReference type="PANTHER" id="PTHR10429">
    <property type="entry name" value="DNA-3-METHYLADENINE GLYCOSYLASE"/>
    <property type="match status" value="1"/>
</dbReference>
<dbReference type="RefSeq" id="WP_072892453.1">
    <property type="nucleotide sequence ID" value="NZ_FQVM01000002.1"/>
</dbReference>
<reference evidence="6 7" key="1">
    <citation type="submission" date="2016-11" db="EMBL/GenBank/DDBJ databases">
        <authorList>
            <person name="Jaros S."/>
            <person name="Januszkiewicz K."/>
            <person name="Wedrychowicz H."/>
        </authorList>
    </citation>
    <scope>NUCLEOTIDE SEQUENCE [LARGE SCALE GENOMIC DNA]</scope>
    <source>
        <strain evidence="6 7">DSM 2631</strain>
    </source>
</reference>